<protein>
    <submittedName>
        <fullName evidence="3">TSA: Wollemia nobilis Ref_Wollemi_Transcript_29143_1184 transcribed RNA sequence</fullName>
    </submittedName>
</protein>
<dbReference type="SUPFAM" id="SSF54518">
    <property type="entry name" value="Tubby C-terminal domain-like"/>
    <property type="match status" value="1"/>
</dbReference>
<feature type="region of interest" description="Disordered" evidence="2">
    <location>
        <begin position="219"/>
        <end position="244"/>
    </location>
</feature>
<evidence type="ECO:0000313" key="3">
    <source>
        <dbReference type="EMBL" id="JAG85289.1"/>
    </source>
</evidence>
<sequence>MSQVHPQGQDLTAQAIVDEQFCCGTATTLTVWKKSLLFGGEGFTVFDSNGDLVFRVDTYGADPSDDLVLMDKEGKGLLTLRRKFPSLHHRWEGFLGDKVEKPVFTVRRSSILPTNKCVEVFMNCGFFWKPCADYQIEGSFSQRCFTIYTTSPRVAAAEVKRKCGAGGTMLGKDVFSLCVERGFDQAFIMGLIIALDHIFPDDDGDLIKKVVAEMSANSKEKAVAEISMDSKDKEAIEDPPQPVS</sequence>
<reference evidence="3" key="1">
    <citation type="submission" date="2015-02" db="EMBL/GenBank/DDBJ databases">
        <title>A transcriptome of Wollemia nobilis - a relic of Gondwana.</title>
        <authorList>
            <person name="Chia J.Y."/>
            <person name="Leong Y.S."/>
            <person name="Abdul Karim S."/>
            <person name="Wan Azmi N."/>
            <person name="Hercus R."/>
            <person name="Croft L."/>
        </authorList>
    </citation>
    <scope>NUCLEOTIDE SEQUENCE</scope>
    <source>
        <strain evidence="3">MaeBrown</strain>
        <tissue evidence="3">Leaf</tissue>
    </source>
</reference>
<accession>A0A0C9RPI2</accession>
<dbReference type="AlphaFoldDB" id="A0A0C9RPI2"/>
<proteinExistence type="inferred from homology"/>
<dbReference type="EMBL" id="GCHU01028924">
    <property type="protein sequence ID" value="JAG85289.1"/>
    <property type="molecule type" value="Transcribed_RNA"/>
</dbReference>
<dbReference type="InterPro" id="IPR007612">
    <property type="entry name" value="LOR"/>
</dbReference>
<dbReference type="Pfam" id="PF04525">
    <property type="entry name" value="LOR"/>
    <property type="match status" value="1"/>
</dbReference>
<dbReference type="InterPro" id="IPR038595">
    <property type="entry name" value="LOR_sf"/>
</dbReference>
<evidence type="ECO:0000256" key="2">
    <source>
        <dbReference type="SAM" id="MobiDB-lite"/>
    </source>
</evidence>
<evidence type="ECO:0000256" key="1">
    <source>
        <dbReference type="ARBA" id="ARBA00005437"/>
    </source>
</evidence>
<dbReference type="PANTHER" id="PTHR31087">
    <property type="match status" value="1"/>
</dbReference>
<dbReference type="PANTHER" id="PTHR31087:SF60">
    <property type="entry name" value="PROTEIN LURP-ONE-RELATED 5"/>
    <property type="match status" value="1"/>
</dbReference>
<comment type="similarity">
    <text evidence="1">Belongs to the LOR family.</text>
</comment>
<organism evidence="3">
    <name type="scientific">Wollemia nobilis</name>
    <dbReference type="NCBI Taxonomy" id="56998"/>
    <lineage>
        <taxon>Eukaryota</taxon>
        <taxon>Viridiplantae</taxon>
        <taxon>Streptophyta</taxon>
        <taxon>Embryophyta</taxon>
        <taxon>Tracheophyta</taxon>
        <taxon>Spermatophyta</taxon>
        <taxon>Pinopsida</taxon>
        <taxon>Pinidae</taxon>
        <taxon>Conifers II</taxon>
        <taxon>Araucariales</taxon>
        <taxon>Araucariaceae</taxon>
        <taxon>Wollemia</taxon>
    </lineage>
</organism>
<dbReference type="InterPro" id="IPR025659">
    <property type="entry name" value="Tubby-like_C"/>
</dbReference>
<dbReference type="Gene3D" id="2.40.160.200">
    <property type="entry name" value="LURP1-related"/>
    <property type="match status" value="1"/>
</dbReference>
<name>A0A0C9RPI2_9CONI</name>
<feature type="compositionally biased region" description="Basic and acidic residues" evidence="2">
    <location>
        <begin position="219"/>
        <end position="236"/>
    </location>
</feature>